<protein>
    <submittedName>
        <fullName evidence="1">Uncharacterized protein</fullName>
    </submittedName>
</protein>
<name>A0A286IC46_9HYPH</name>
<dbReference type="AlphaFoldDB" id="A0A286IC46"/>
<accession>A0A286IC46</accession>
<sequence length="62" mass="7206">MSRLFRLEWWGMKLFQTYRNNFARGSGVGGGACYRFGRSRSATTSTWLDHRNWSIGVTEVSR</sequence>
<reference evidence="2" key="1">
    <citation type="submission" date="2017-08" db="EMBL/GenBank/DDBJ databases">
        <authorList>
            <person name="Varghese N."/>
            <person name="Submissions S."/>
        </authorList>
    </citation>
    <scope>NUCLEOTIDE SEQUENCE [LARGE SCALE GENOMIC DNA]</scope>
    <source>
        <strain evidence="2">KCTC 23107</strain>
    </source>
</reference>
<proteinExistence type="predicted"/>
<keyword evidence="2" id="KW-1185">Reference proteome</keyword>
<dbReference type="EMBL" id="OCPC01000003">
    <property type="protein sequence ID" value="SOE17695.1"/>
    <property type="molecule type" value="Genomic_DNA"/>
</dbReference>
<organism evidence="1 2">
    <name type="scientific">Hoeflea halophila</name>
    <dbReference type="NCBI Taxonomy" id="714899"/>
    <lineage>
        <taxon>Bacteria</taxon>
        <taxon>Pseudomonadati</taxon>
        <taxon>Pseudomonadota</taxon>
        <taxon>Alphaproteobacteria</taxon>
        <taxon>Hyphomicrobiales</taxon>
        <taxon>Rhizobiaceae</taxon>
        <taxon>Hoeflea</taxon>
    </lineage>
</organism>
<evidence type="ECO:0000313" key="2">
    <source>
        <dbReference type="Proteomes" id="UP000219465"/>
    </source>
</evidence>
<dbReference type="Proteomes" id="UP000219465">
    <property type="component" value="Unassembled WGS sequence"/>
</dbReference>
<evidence type="ECO:0000313" key="1">
    <source>
        <dbReference type="EMBL" id="SOE17695.1"/>
    </source>
</evidence>
<gene>
    <name evidence="1" type="ORF">SAMN05877838_2598</name>
</gene>